<dbReference type="EMBL" id="SWLG01000001">
    <property type="protein sequence ID" value="TLS39204.1"/>
    <property type="molecule type" value="Genomic_DNA"/>
</dbReference>
<dbReference type="InterPro" id="IPR002637">
    <property type="entry name" value="RdgB/HAM1"/>
</dbReference>
<dbReference type="RefSeq" id="WP_138122818.1">
    <property type="nucleotide sequence ID" value="NZ_SWLG01000001.1"/>
</dbReference>
<evidence type="ECO:0000256" key="6">
    <source>
        <dbReference type="ARBA" id="ARBA00022842"/>
    </source>
</evidence>
<comment type="catalytic activity">
    <reaction evidence="9 10">
        <text>XTP + H2O = XMP + diphosphate + H(+)</text>
        <dbReference type="Rhea" id="RHEA:28610"/>
        <dbReference type="ChEBI" id="CHEBI:15377"/>
        <dbReference type="ChEBI" id="CHEBI:15378"/>
        <dbReference type="ChEBI" id="CHEBI:33019"/>
        <dbReference type="ChEBI" id="CHEBI:57464"/>
        <dbReference type="ChEBI" id="CHEBI:61314"/>
        <dbReference type="EC" id="3.6.1.66"/>
    </reaction>
</comment>
<dbReference type="NCBIfam" id="TIGR00042">
    <property type="entry name" value="RdgB/HAM1 family non-canonical purine NTP pyrophosphatase"/>
    <property type="match status" value="1"/>
</dbReference>
<comment type="caution">
    <text evidence="12">The sequence shown here is derived from an EMBL/GenBank/DDBJ whole genome shotgun (WGS) entry which is preliminary data.</text>
</comment>
<dbReference type="PANTHER" id="PTHR11067:SF9">
    <property type="entry name" value="INOSINE TRIPHOSPHATE PYROPHOSPHATASE"/>
    <property type="match status" value="1"/>
</dbReference>
<keyword evidence="13" id="KW-1185">Reference proteome</keyword>
<evidence type="ECO:0000256" key="10">
    <source>
        <dbReference type="HAMAP-Rule" id="MF_01405"/>
    </source>
</evidence>
<dbReference type="GO" id="GO:0009146">
    <property type="term" value="P:purine nucleoside triphosphate catabolic process"/>
    <property type="evidence" value="ECO:0007669"/>
    <property type="project" value="UniProtKB-UniRule"/>
</dbReference>
<dbReference type="GO" id="GO:0017111">
    <property type="term" value="F:ribonucleoside triphosphate phosphatase activity"/>
    <property type="evidence" value="ECO:0007669"/>
    <property type="project" value="InterPro"/>
</dbReference>
<dbReference type="InterPro" id="IPR020922">
    <property type="entry name" value="dITP/XTP_pyrophosphatase"/>
</dbReference>
<sequence length="196" mass="21784">MNKVLIASKNKGKIKEFEAMFAKHGIKVYSLYDLEEDYDLEETGTTFEENAALKAETIMEITNTMVLADDSGLVVDALDGRPGVYSARYAGEEKNDEANLQKVLKELEGIPAEQRAARFVAVLALSVPGEKTRTFRGACDGIIIDEKRGENGFGYDPIFYLPDKQKTMAEISKEEKNKISHRAAALKKLEEELGTL</sequence>
<dbReference type="GO" id="GO:0036220">
    <property type="term" value="F:ITP diphosphatase activity"/>
    <property type="evidence" value="ECO:0007669"/>
    <property type="project" value="UniProtKB-UniRule"/>
</dbReference>
<comment type="cofactor">
    <cofactor evidence="10">
        <name>Mg(2+)</name>
        <dbReference type="ChEBI" id="CHEBI:18420"/>
    </cofactor>
    <text evidence="10">Binds 1 Mg(2+) ion per subunit.</text>
</comment>
<dbReference type="GO" id="GO:0035870">
    <property type="term" value="F:dITP diphosphatase activity"/>
    <property type="evidence" value="ECO:0007669"/>
    <property type="project" value="UniProtKB-UniRule"/>
</dbReference>
<evidence type="ECO:0000256" key="11">
    <source>
        <dbReference type="RuleBase" id="RU003781"/>
    </source>
</evidence>
<dbReference type="Proteomes" id="UP000308230">
    <property type="component" value="Unassembled WGS sequence"/>
</dbReference>
<dbReference type="CDD" id="cd00515">
    <property type="entry name" value="HAM1"/>
    <property type="match status" value="1"/>
</dbReference>
<dbReference type="GO" id="GO:0005829">
    <property type="term" value="C:cytosol"/>
    <property type="evidence" value="ECO:0007669"/>
    <property type="project" value="TreeGrafter"/>
</dbReference>
<dbReference type="HAMAP" id="MF_01405">
    <property type="entry name" value="Non_canon_purine_NTPase"/>
    <property type="match status" value="1"/>
</dbReference>
<evidence type="ECO:0000256" key="5">
    <source>
        <dbReference type="ARBA" id="ARBA00022801"/>
    </source>
</evidence>
<evidence type="ECO:0000256" key="8">
    <source>
        <dbReference type="ARBA" id="ARBA00051875"/>
    </source>
</evidence>
<gene>
    <name evidence="12" type="ORF">FCL54_02520</name>
</gene>
<dbReference type="GO" id="GO:0009117">
    <property type="term" value="P:nucleotide metabolic process"/>
    <property type="evidence" value="ECO:0007669"/>
    <property type="project" value="UniProtKB-KW"/>
</dbReference>
<feature type="binding site" evidence="10">
    <location>
        <position position="70"/>
    </location>
    <ligand>
        <name>Mg(2+)</name>
        <dbReference type="ChEBI" id="CHEBI:18420"/>
    </ligand>
</feature>
<feature type="binding site" evidence="10">
    <location>
        <begin position="181"/>
        <end position="182"/>
    </location>
    <ligand>
        <name>substrate</name>
    </ligand>
</feature>
<dbReference type="AlphaFoldDB" id="A0A5R9FF40"/>
<keyword evidence="5 10" id="KW-0378">Hydrolase</keyword>
<feature type="binding site" evidence="10">
    <location>
        <position position="176"/>
    </location>
    <ligand>
        <name>substrate</name>
    </ligand>
</feature>
<comment type="similarity">
    <text evidence="1 10 11">Belongs to the HAM1 NTPase family.</text>
</comment>
<dbReference type="Gene3D" id="3.90.950.10">
    <property type="match status" value="1"/>
</dbReference>
<dbReference type="GO" id="GO:0036222">
    <property type="term" value="F:XTP diphosphatase activity"/>
    <property type="evidence" value="ECO:0007669"/>
    <property type="project" value="UniProtKB-UniRule"/>
</dbReference>
<dbReference type="SUPFAM" id="SSF52972">
    <property type="entry name" value="ITPase-like"/>
    <property type="match status" value="1"/>
</dbReference>
<dbReference type="PANTHER" id="PTHR11067">
    <property type="entry name" value="INOSINE TRIPHOSPHATE PYROPHOSPHATASE/HAM1 PROTEIN"/>
    <property type="match status" value="1"/>
</dbReference>
<comment type="function">
    <text evidence="10">Pyrophosphatase that catalyzes the hydrolysis of nucleoside triphosphates to their monophosphate derivatives, with a high preference for the non-canonical purine nucleotides XTP (xanthosine triphosphate), dITP (deoxyinosine triphosphate) and ITP. Seems to function as a house-cleaning enzyme that removes non-canonical purine nucleotides from the nucleotide pool, thus preventing their incorporation into DNA/RNA and avoiding chromosomal lesions.</text>
</comment>
<feature type="binding site" evidence="10">
    <location>
        <begin position="8"/>
        <end position="13"/>
    </location>
    <ligand>
        <name>substrate</name>
    </ligand>
</feature>
<feature type="binding site" evidence="10">
    <location>
        <begin position="153"/>
        <end position="156"/>
    </location>
    <ligand>
        <name>substrate</name>
    </ligand>
</feature>
<evidence type="ECO:0000313" key="13">
    <source>
        <dbReference type="Proteomes" id="UP000308230"/>
    </source>
</evidence>
<feature type="active site" description="Proton acceptor" evidence="10">
    <location>
        <position position="70"/>
    </location>
</feature>
<reference evidence="12 13" key="1">
    <citation type="submission" date="2019-04" db="EMBL/GenBank/DDBJ databases">
        <title>Bacillus caeni sp. nov., a bacterium isolated from mangrove sediment.</title>
        <authorList>
            <person name="Huang H."/>
            <person name="Mo K."/>
            <person name="Hu Y."/>
        </authorList>
    </citation>
    <scope>NUCLEOTIDE SEQUENCE [LARGE SCALE GENOMIC DNA]</scope>
    <source>
        <strain evidence="12 13">HB172195</strain>
    </source>
</reference>
<dbReference type="OrthoDB" id="9807456at2"/>
<evidence type="ECO:0000313" key="12">
    <source>
        <dbReference type="EMBL" id="TLS39204.1"/>
    </source>
</evidence>
<dbReference type="Pfam" id="PF01725">
    <property type="entry name" value="Ham1p_like"/>
    <property type="match status" value="1"/>
</dbReference>
<name>A0A5R9FF40_9BACL</name>
<keyword evidence="7 10" id="KW-0546">Nucleotide metabolism</keyword>
<keyword evidence="4 10" id="KW-0547">Nucleotide-binding</keyword>
<feature type="binding site" evidence="10">
    <location>
        <position position="71"/>
    </location>
    <ligand>
        <name>substrate</name>
    </ligand>
</feature>
<evidence type="ECO:0000256" key="3">
    <source>
        <dbReference type="ARBA" id="ARBA00022723"/>
    </source>
</evidence>
<dbReference type="GO" id="GO:0046872">
    <property type="term" value="F:metal ion binding"/>
    <property type="evidence" value="ECO:0007669"/>
    <property type="project" value="UniProtKB-KW"/>
</dbReference>
<evidence type="ECO:0000256" key="1">
    <source>
        <dbReference type="ARBA" id="ARBA00008023"/>
    </source>
</evidence>
<comment type="subunit">
    <text evidence="2 10">Homodimer.</text>
</comment>
<dbReference type="InterPro" id="IPR029001">
    <property type="entry name" value="ITPase-like_fam"/>
</dbReference>
<protein>
    <recommendedName>
        <fullName evidence="10">dITP/XTP pyrophosphatase</fullName>
        <ecNumber evidence="10">3.6.1.66</ecNumber>
    </recommendedName>
    <alternativeName>
        <fullName evidence="10">Non-canonical purine NTP pyrophosphatase</fullName>
    </alternativeName>
    <alternativeName>
        <fullName evidence="10">Non-standard purine NTP pyrophosphatase</fullName>
    </alternativeName>
    <alternativeName>
        <fullName evidence="10">Nucleoside-triphosphate diphosphatase</fullName>
    </alternativeName>
    <alternativeName>
        <fullName evidence="10">Nucleoside-triphosphate pyrophosphatase</fullName>
        <shortName evidence="10">NTPase</shortName>
    </alternativeName>
</protein>
<proteinExistence type="inferred from homology"/>
<evidence type="ECO:0000256" key="9">
    <source>
        <dbReference type="ARBA" id="ARBA00052017"/>
    </source>
</evidence>
<feature type="binding site" evidence="10">
    <location>
        <position position="41"/>
    </location>
    <ligand>
        <name>Mg(2+)</name>
        <dbReference type="ChEBI" id="CHEBI:18420"/>
    </ligand>
</feature>
<dbReference type="FunFam" id="3.90.950.10:FF:000001">
    <property type="entry name" value="dITP/XTP pyrophosphatase"/>
    <property type="match status" value="1"/>
</dbReference>
<organism evidence="12 13">
    <name type="scientific">Exobacillus caeni</name>
    <dbReference type="NCBI Taxonomy" id="2574798"/>
    <lineage>
        <taxon>Bacteria</taxon>
        <taxon>Bacillati</taxon>
        <taxon>Bacillota</taxon>
        <taxon>Bacilli</taxon>
        <taxon>Bacillales</taxon>
        <taxon>Guptibacillaceae</taxon>
        <taxon>Exobacillus</taxon>
    </lineage>
</organism>
<accession>A0A5R9FF40</accession>
<evidence type="ECO:0000256" key="2">
    <source>
        <dbReference type="ARBA" id="ARBA00011738"/>
    </source>
</evidence>
<keyword evidence="6 10" id="KW-0460">Magnesium</keyword>
<comment type="catalytic activity">
    <reaction evidence="8 10">
        <text>dITP + H2O = dIMP + diphosphate + H(+)</text>
        <dbReference type="Rhea" id="RHEA:28342"/>
        <dbReference type="ChEBI" id="CHEBI:15377"/>
        <dbReference type="ChEBI" id="CHEBI:15378"/>
        <dbReference type="ChEBI" id="CHEBI:33019"/>
        <dbReference type="ChEBI" id="CHEBI:61194"/>
        <dbReference type="ChEBI" id="CHEBI:61382"/>
        <dbReference type="EC" id="3.6.1.66"/>
    </reaction>
</comment>
<dbReference type="NCBIfam" id="NF011397">
    <property type="entry name" value="PRK14822.1"/>
    <property type="match status" value="1"/>
</dbReference>
<evidence type="ECO:0000256" key="7">
    <source>
        <dbReference type="ARBA" id="ARBA00023080"/>
    </source>
</evidence>
<dbReference type="GO" id="GO:0000166">
    <property type="term" value="F:nucleotide binding"/>
    <property type="evidence" value="ECO:0007669"/>
    <property type="project" value="UniProtKB-KW"/>
</dbReference>
<dbReference type="EC" id="3.6.1.66" evidence="10"/>
<keyword evidence="3 10" id="KW-0479">Metal-binding</keyword>
<comment type="catalytic activity">
    <reaction evidence="10">
        <text>ITP + H2O = IMP + diphosphate + H(+)</text>
        <dbReference type="Rhea" id="RHEA:29399"/>
        <dbReference type="ChEBI" id="CHEBI:15377"/>
        <dbReference type="ChEBI" id="CHEBI:15378"/>
        <dbReference type="ChEBI" id="CHEBI:33019"/>
        <dbReference type="ChEBI" id="CHEBI:58053"/>
        <dbReference type="ChEBI" id="CHEBI:61402"/>
        <dbReference type="EC" id="3.6.1.66"/>
    </reaction>
</comment>
<evidence type="ECO:0000256" key="4">
    <source>
        <dbReference type="ARBA" id="ARBA00022741"/>
    </source>
</evidence>